<dbReference type="GO" id="GO:0009311">
    <property type="term" value="P:oligosaccharide metabolic process"/>
    <property type="evidence" value="ECO:0000318"/>
    <property type="project" value="GO_Central"/>
</dbReference>
<dbReference type="Gene3D" id="3.90.1480.20">
    <property type="entry name" value="Glycosyl transferase family 29"/>
    <property type="match status" value="1"/>
</dbReference>
<evidence type="ECO:0000256" key="10">
    <source>
        <dbReference type="ARBA" id="ARBA00023180"/>
    </source>
</evidence>
<evidence type="ECO:0000256" key="8">
    <source>
        <dbReference type="ARBA" id="ARBA00023034"/>
    </source>
</evidence>
<keyword evidence="6" id="KW-0735">Signal-anchor</keyword>
<dbReference type="AlphaFoldDB" id="A0A9J7N5R3"/>
<keyword evidence="11" id="KW-1185">Reference proteome</keyword>
<protein>
    <submittedName>
        <fullName evidence="12">Alpha-2,8-sialyltransferase 8B-like</fullName>
    </submittedName>
</protein>
<dbReference type="RefSeq" id="XP_035690935.1">
    <property type="nucleotide sequence ID" value="XM_035835042.1"/>
</dbReference>
<keyword evidence="7" id="KW-1133">Transmembrane helix</keyword>
<reference evidence="11" key="1">
    <citation type="journal article" date="2020" name="Nat. Ecol. Evol.">
        <title>Deeply conserved synteny resolves early events in vertebrate evolution.</title>
        <authorList>
            <person name="Simakov O."/>
            <person name="Marletaz F."/>
            <person name="Yue J.X."/>
            <person name="O'Connell B."/>
            <person name="Jenkins J."/>
            <person name="Brandt A."/>
            <person name="Calef R."/>
            <person name="Tung C.H."/>
            <person name="Huang T.K."/>
            <person name="Schmutz J."/>
            <person name="Satoh N."/>
            <person name="Yu J.K."/>
            <person name="Putnam N.H."/>
            <person name="Green R.E."/>
            <person name="Rokhsar D.S."/>
        </authorList>
    </citation>
    <scope>NUCLEOTIDE SEQUENCE [LARGE SCALE GENOMIC DNA]</scope>
    <source>
        <strain evidence="11">S238N-H82</strain>
    </source>
</reference>
<dbReference type="Proteomes" id="UP000001554">
    <property type="component" value="Chromosome 11"/>
</dbReference>
<comment type="similarity">
    <text evidence="2">Belongs to the glycosyltransferase 29 family.</text>
</comment>
<sequence length="297" mass="33795">MHFVISMLKSLYDQLTLNFIYPLFIHRNITKRYFDPKRHIIYFSDYGIFAQKCDQQTFTLRKLGTSNPTPCDVVHTPVGHYRTCAVVGNGGILLHSGCGAEIDAHEFVIRSNLPPVHHYRTDVGSKTNLMIVNVVRLSQVSEALQSSDPLLQTAMLARLNESPGMIFSYGHSFTSTARSRMRVIDTAIKKNNLSTITAFSQSSLLNSKRLYTELADKQWHFASTGLNTFALASTFCERISMYGFYPMSIPYHYYDSQQHSARHDFEAEYAMLRQMDQDGIIRHVVGKCNVDLKNVTT</sequence>
<dbReference type="CDD" id="cd23963">
    <property type="entry name" value="GT29_ST8SIA"/>
    <property type="match status" value="1"/>
</dbReference>
<accession>A0A9J7N5R3</accession>
<evidence type="ECO:0000256" key="9">
    <source>
        <dbReference type="ARBA" id="ARBA00023136"/>
    </source>
</evidence>
<evidence type="ECO:0000313" key="11">
    <source>
        <dbReference type="Proteomes" id="UP000001554"/>
    </source>
</evidence>
<comment type="subcellular location">
    <subcellularLocation>
        <location evidence="1">Golgi apparatus membrane</location>
        <topology evidence="1">Single-pass type II membrane protein</topology>
    </subcellularLocation>
</comment>
<keyword evidence="5" id="KW-0812">Transmembrane</keyword>
<dbReference type="Pfam" id="PF00777">
    <property type="entry name" value="Glyco_transf_29"/>
    <property type="match status" value="1"/>
</dbReference>
<dbReference type="OrthoDB" id="10264956at2759"/>
<proteinExistence type="inferred from homology"/>
<keyword evidence="3" id="KW-0328">Glycosyltransferase</keyword>
<dbReference type="InterPro" id="IPR038578">
    <property type="entry name" value="GT29-like_sf"/>
</dbReference>
<evidence type="ECO:0000313" key="12">
    <source>
        <dbReference type="RefSeq" id="XP_035690935.1"/>
    </source>
</evidence>
<dbReference type="PANTHER" id="PTHR11987:SF53">
    <property type="entry name" value="ALPHA-2,8-SIALYLTRANSFERASE 8F-LIKE"/>
    <property type="match status" value="1"/>
</dbReference>
<dbReference type="OMA" id="CERISMY"/>
<dbReference type="GO" id="GO:0000139">
    <property type="term" value="C:Golgi membrane"/>
    <property type="evidence" value="ECO:0007669"/>
    <property type="project" value="UniProtKB-SubCell"/>
</dbReference>
<evidence type="ECO:0000256" key="6">
    <source>
        <dbReference type="ARBA" id="ARBA00022968"/>
    </source>
</evidence>
<gene>
    <name evidence="12" type="primary">LOC118425898</name>
</gene>
<dbReference type="KEGG" id="bfo:118425898"/>
<keyword evidence="4" id="KW-0808">Transferase</keyword>
<evidence type="ECO:0000256" key="2">
    <source>
        <dbReference type="ARBA" id="ARBA00006003"/>
    </source>
</evidence>
<evidence type="ECO:0000256" key="5">
    <source>
        <dbReference type="ARBA" id="ARBA00022692"/>
    </source>
</evidence>
<dbReference type="GeneID" id="118425898"/>
<evidence type="ECO:0000256" key="1">
    <source>
        <dbReference type="ARBA" id="ARBA00004323"/>
    </source>
</evidence>
<dbReference type="InterPro" id="IPR001675">
    <property type="entry name" value="Glyco_trans_29"/>
</dbReference>
<evidence type="ECO:0000256" key="4">
    <source>
        <dbReference type="ARBA" id="ARBA00022679"/>
    </source>
</evidence>
<keyword evidence="8" id="KW-0333">Golgi apparatus</keyword>
<name>A0A9J7N5R3_BRAFL</name>
<dbReference type="GO" id="GO:0003828">
    <property type="term" value="F:alpha-N-acetylneuraminate alpha-2,8-sialyltransferase activity"/>
    <property type="evidence" value="ECO:0000318"/>
    <property type="project" value="GO_Central"/>
</dbReference>
<dbReference type="InterPro" id="IPR050943">
    <property type="entry name" value="Glycosyltr_29_Sialyltrsf"/>
</dbReference>
<keyword evidence="9" id="KW-0472">Membrane</keyword>
<evidence type="ECO:0000256" key="7">
    <source>
        <dbReference type="ARBA" id="ARBA00022989"/>
    </source>
</evidence>
<evidence type="ECO:0000256" key="3">
    <source>
        <dbReference type="ARBA" id="ARBA00022676"/>
    </source>
</evidence>
<organism evidence="11 12">
    <name type="scientific">Branchiostoma floridae</name>
    <name type="common">Florida lancelet</name>
    <name type="synonym">Amphioxus</name>
    <dbReference type="NCBI Taxonomy" id="7739"/>
    <lineage>
        <taxon>Eukaryota</taxon>
        <taxon>Metazoa</taxon>
        <taxon>Chordata</taxon>
        <taxon>Cephalochordata</taxon>
        <taxon>Leptocardii</taxon>
        <taxon>Amphioxiformes</taxon>
        <taxon>Branchiostomatidae</taxon>
        <taxon>Branchiostoma</taxon>
    </lineage>
</organism>
<reference evidence="12" key="2">
    <citation type="submission" date="2025-08" db="UniProtKB">
        <authorList>
            <consortium name="RefSeq"/>
        </authorList>
    </citation>
    <scope>IDENTIFICATION</scope>
    <source>
        <strain evidence="12">S238N-H82</strain>
        <tissue evidence="12">Testes</tissue>
    </source>
</reference>
<keyword evidence="10" id="KW-0325">Glycoprotein</keyword>
<dbReference type="PANTHER" id="PTHR11987">
    <property type="entry name" value="ALPHA-2,8-SIALYLTRANSFERASE"/>
    <property type="match status" value="1"/>
</dbReference>
<dbReference type="GO" id="GO:0006491">
    <property type="term" value="P:N-glycan processing"/>
    <property type="evidence" value="ECO:0000318"/>
    <property type="project" value="GO_Central"/>
</dbReference>